<evidence type="ECO:0000313" key="2">
    <source>
        <dbReference type="Proteomes" id="UP001142372"/>
    </source>
</evidence>
<dbReference type="RefSeq" id="WP_271176406.1">
    <property type="nucleotide sequence ID" value="NZ_BAAAJO010000003.1"/>
</dbReference>
<comment type="caution">
    <text evidence="1">The sequence shown here is derived from an EMBL/GenBank/DDBJ whole genome shotgun (WGS) entry which is preliminary data.</text>
</comment>
<evidence type="ECO:0000313" key="1">
    <source>
        <dbReference type="EMBL" id="GLJ75727.1"/>
    </source>
</evidence>
<dbReference type="EMBL" id="BSEN01000005">
    <property type="protein sequence ID" value="GLJ75727.1"/>
    <property type="molecule type" value="Genomic_DNA"/>
</dbReference>
<gene>
    <name evidence="1" type="ORF">GCM10017584_13010</name>
</gene>
<proteinExistence type="predicted"/>
<name>A0A9W6H8M8_9MICO</name>
<accession>A0A9W6H8M8</accession>
<reference evidence="1" key="2">
    <citation type="submission" date="2023-01" db="EMBL/GenBank/DDBJ databases">
        <authorList>
            <person name="Sun Q."/>
            <person name="Evtushenko L."/>
        </authorList>
    </citation>
    <scope>NUCLEOTIDE SEQUENCE</scope>
    <source>
        <strain evidence="1">VKM Ac-1401</strain>
    </source>
</reference>
<keyword evidence="2" id="KW-1185">Reference proteome</keyword>
<dbReference type="AlphaFoldDB" id="A0A9W6H8M8"/>
<reference evidence="1" key="1">
    <citation type="journal article" date="2014" name="Int. J. Syst. Evol. Microbiol.">
        <title>Complete genome sequence of Corynebacterium casei LMG S-19264T (=DSM 44701T), isolated from a smear-ripened cheese.</title>
        <authorList>
            <consortium name="US DOE Joint Genome Institute (JGI-PGF)"/>
            <person name="Walter F."/>
            <person name="Albersmeier A."/>
            <person name="Kalinowski J."/>
            <person name="Ruckert C."/>
        </authorList>
    </citation>
    <scope>NUCLEOTIDE SEQUENCE</scope>
    <source>
        <strain evidence="1">VKM Ac-1401</strain>
    </source>
</reference>
<dbReference type="Proteomes" id="UP001142372">
    <property type="component" value="Unassembled WGS sequence"/>
</dbReference>
<sequence>MERGEAWIVRHGGREYITSDEMARIFLSQAEQAVRTGEPTLVVLRHSKGVELVLVTDESSFTVARRHAAAVDEIGHARHVLH</sequence>
<organism evidence="1 2">
    <name type="scientific">Leifsonia poae</name>
    <dbReference type="NCBI Taxonomy" id="110933"/>
    <lineage>
        <taxon>Bacteria</taxon>
        <taxon>Bacillati</taxon>
        <taxon>Actinomycetota</taxon>
        <taxon>Actinomycetes</taxon>
        <taxon>Micrococcales</taxon>
        <taxon>Microbacteriaceae</taxon>
        <taxon>Leifsonia</taxon>
    </lineage>
</organism>
<protein>
    <submittedName>
        <fullName evidence="1">Uncharacterized protein</fullName>
    </submittedName>
</protein>